<evidence type="ECO:0000313" key="2">
    <source>
        <dbReference type="EMBL" id="MEJ8279466.1"/>
    </source>
</evidence>
<protein>
    <recommendedName>
        <fullName evidence="4">DUF2306 domain-containing protein</fullName>
    </recommendedName>
</protein>
<feature type="transmembrane region" description="Helical" evidence="1">
    <location>
        <begin position="83"/>
        <end position="107"/>
    </location>
</feature>
<dbReference type="RefSeq" id="WP_340289129.1">
    <property type="nucleotide sequence ID" value="NZ_JBBJUP010000007.1"/>
</dbReference>
<feature type="transmembrane region" description="Helical" evidence="1">
    <location>
        <begin position="17"/>
        <end position="36"/>
    </location>
</feature>
<feature type="transmembrane region" description="Helical" evidence="1">
    <location>
        <begin position="119"/>
        <end position="138"/>
    </location>
</feature>
<keyword evidence="1" id="KW-1133">Transmembrane helix</keyword>
<reference evidence="2 3" key="1">
    <citation type="submission" date="2024-03" db="EMBL/GenBank/DDBJ databases">
        <title>Draft genome sequence of Pseudonocardia sp. DW16-2.</title>
        <authorList>
            <person name="Duangmal K."/>
        </authorList>
    </citation>
    <scope>NUCLEOTIDE SEQUENCE [LARGE SCALE GENOMIC DNA]</scope>
    <source>
        <strain evidence="2 3">DW16-2</strain>
    </source>
</reference>
<organism evidence="2 3">
    <name type="scientific">Pseudonocardia spirodelae</name>
    <dbReference type="NCBI Taxonomy" id="3133431"/>
    <lineage>
        <taxon>Bacteria</taxon>
        <taxon>Bacillati</taxon>
        <taxon>Actinomycetota</taxon>
        <taxon>Actinomycetes</taxon>
        <taxon>Pseudonocardiales</taxon>
        <taxon>Pseudonocardiaceae</taxon>
        <taxon>Pseudonocardia</taxon>
    </lineage>
</organism>
<feature type="transmembrane region" description="Helical" evidence="1">
    <location>
        <begin position="48"/>
        <end position="71"/>
    </location>
</feature>
<keyword evidence="1" id="KW-0472">Membrane</keyword>
<feature type="transmembrane region" description="Helical" evidence="1">
    <location>
        <begin position="178"/>
        <end position="197"/>
    </location>
</feature>
<feature type="transmembrane region" description="Helical" evidence="1">
    <location>
        <begin position="203"/>
        <end position="224"/>
    </location>
</feature>
<evidence type="ECO:0008006" key="4">
    <source>
        <dbReference type="Google" id="ProtNLM"/>
    </source>
</evidence>
<proteinExistence type="predicted"/>
<accession>A0ABU8T682</accession>
<evidence type="ECO:0000256" key="1">
    <source>
        <dbReference type="SAM" id="Phobius"/>
    </source>
</evidence>
<evidence type="ECO:0000313" key="3">
    <source>
        <dbReference type="Proteomes" id="UP001364211"/>
    </source>
</evidence>
<comment type="caution">
    <text evidence="2">The sequence shown here is derived from an EMBL/GenBank/DDBJ whole genome shotgun (WGS) entry which is preliminary data.</text>
</comment>
<keyword evidence="3" id="KW-1185">Reference proteome</keyword>
<feature type="transmembrane region" description="Helical" evidence="1">
    <location>
        <begin position="144"/>
        <end position="166"/>
    </location>
</feature>
<keyword evidence="1" id="KW-0812">Transmembrane</keyword>
<name>A0ABU8T682_9PSEU</name>
<sequence>MQTYDPLSVFGAVERNVVAVVLLVAVCGVATLTYLISAFRAASRTRLYPAAFTAVGFFGVHDLTYVLNWPAWLSGPLSHPWTILWLAGLAVTTVIEFALVAQVFRFGRSELMPWASQRLFGALLLAGIGGIAVAWVVVKSALHDPLFLISFAVTAWMGPVFESVLLTRRRSSAGQTMTMAWSLVAVQVGLFTAWALLDAFFRSPIFLAFGGSAVVWAVANVALLRRAGPGTRRLEG</sequence>
<dbReference type="EMBL" id="JBBJUP010000007">
    <property type="protein sequence ID" value="MEJ8279466.1"/>
    <property type="molecule type" value="Genomic_DNA"/>
</dbReference>
<dbReference type="Proteomes" id="UP001364211">
    <property type="component" value="Unassembled WGS sequence"/>
</dbReference>
<gene>
    <name evidence="2" type="ORF">WJX68_11035</name>
</gene>